<evidence type="ECO:0000256" key="1">
    <source>
        <dbReference type="SAM" id="MobiDB-lite"/>
    </source>
</evidence>
<sequence length="172" mass="18712">VFGQIRIVQGSDLNNLRNELIVFFFKLKYSPIPVPLLYLCHGTRVDSIEGIKKKELMSIGDLHTFIFNSNSNGQQIVGVLQQNGWAFISCTSCSRKLTKSGTFFRCNRCVSSNVTGHQSSSSDPAPVMDMESGQATESASNLGDVPKIPLGVAEASLIGSAGDENTRKRLLD</sequence>
<comment type="caution">
    <text evidence="2">The sequence shown here is derived from an EMBL/GenBank/DDBJ whole genome shotgun (WGS) entry which is preliminary data.</text>
</comment>
<feature type="compositionally biased region" description="Polar residues" evidence="1">
    <location>
        <begin position="112"/>
        <end position="123"/>
    </location>
</feature>
<gene>
    <name evidence="2" type="ORF">HID58_003533</name>
</gene>
<name>A0ABQ8ETH0_BRANA</name>
<proteinExistence type="predicted"/>
<evidence type="ECO:0000313" key="2">
    <source>
        <dbReference type="EMBL" id="KAH0943896.1"/>
    </source>
</evidence>
<evidence type="ECO:0000313" key="3">
    <source>
        <dbReference type="Proteomes" id="UP000824890"/>
    </source>
</evidence>
<feature type="region of interest" description="Disordered" evidence="1">
    <location>
        <begin position="112"/>
        <end position="143"/>
    </location>
</feature>
<feature type="non-terminal residue" evidence="2">
    <location>
        <position position="1"/>
    </location>
</feature>
<dbReference type="EMBL" id="JAGKQM010000001">
    <property type="protein sequence ID" value="KAH0943896.1"/>
    <property type="molecule type" value="Genomic_DNA"/>
</dbReference>
<protein>
    <recommendedName>
        <fullName evidence="4">Replication factor A C-terminal domain-containing protein</fullName>
    </recommendedName>
</protein>
<evidence type="ECO:0008006" key="4">
    <source>
        <dbReference type="Google" id="ProtNLM"/>
    </source>
</evidence>
<reference evidence="2 3" key="1">
    <citation type="submission" date="2021-05" db="EMBL/GenBank/DDBJ databases">
        <title>Genome Assembly of Synthetic Allotetraploid Brassica napus Reveals Homoeologous Exchanges between Subgenomes.</title>
        <authorList>
            <person name="Davis J.T."/>
        </authorList>
    </citation>
    <scope>NUCLEOTIDE SEQUENCE [LARGE SCALE GENOMIC DNA]</scope>
    <source>
        <strain evidence="3">cv. Da-Ae</strain>
        <tissue evidence="2">Seedling</tissue>
    </source>
</reference>
<accession>A0ABQ8ETH0</accession>
<organism evidence="2 3">
    <name type="scientific">Brassica napus</name>
    <name type="common">Rape</name>
    <dbReference type="NCBI Taxonomy" id="3708"/>
    <lineage>
        <taxon>Eukaryota</taxon>
        <taxon>Viridiplantae</taxon>
        <taxon>Streptophyta</taxon>
        <taxon>Embryophyta</taxon>
        <taxon>Tracheophyta</taxon>
        <taxon>Spermatophyta</taxon>
        <taxon>Magnoliopsida</taxon>
        <taxon>eudicotyledons</taxon>
        <taxon>Gunneridae</taxon>
        <taxon>Pentapetalae</taxon>
        <taxon>rosids</taxon>
        <taxon>malvids</taxon>
        <taxon>Brassicales</taxon>
        <taxon>Brassicaceae</taxon>
        <taxon>Brassiceae</taxon>
        <taxon>Brassica</taxon>
    </lineage>
</organism>
<keyword evidence="3" id="KW-1185">Reference proteome</keyword>
<dbReference type="Proteomes" id="UP000824890">
    <property type="component" value="Unassembled WGS sequence"/>
</dbReference>